<dbReference type="AlphaFoldDB" id="A0A512H5H7"/>
<dbReference type="InterPro" id="IPR001254">
    <property type="entry name" value="Trypsin_dom"/>
</dbReference>
<reference evidence="4 5" key="1">
    <citation type="submission" date="2019-07" db="EMBL/GenBank/DDBJ databases">
        <title>Whole genome shotgun sequence of Rhodospirillum oryzae NBRC 107573.</title>
        <authorList>
            <person name="Hosoyama A."/>
            <person name="Uohara A."/>
            <person name="Ohji S."/>
            <person name="Ichikawa N."/>
        </authorList>
    </citation>
    <scope>NUCLEOTIDE SEQUENCE [LARGE SCALE GENOMIC DNA]</scope>
    <source>
        <strain evidence="4 5">NBRC 107573</strain>
    </source>
</reference>
<dbReference type="InterPro" id="IPR043504">
    <property type="entry name" value="Peptidase_S1_PA_chymotrypsin"/>
</dbReference>
<dbReference type="Proteomes" id="UP000321567">
    <property type="component" value="Unassembled WGS sequence"/>
</dbReference>
<protein>
    <submittedName>
        <fullName evidence="4">Peptidase S1</fullName>
    </submittedName>
</protein>
<dbReference type="PANTHER" id="PTHR15462:SF8">
    <property type="entry name" value="SERINE PROTEASE"/>
    <property type="match status" value="1"/>
</dbReference>
<dbReference type="OrthoDB" id="267336at2"/>
<organism evidence="4 5">
    <name type="scientific">Pararhodospirillum oryzae</name>
    <dbReference type="NCBI Taxonomy" id="478448"/>
    <lineage>
        <taxon>Bacteria</taxon>
        <taxon>Pseudomonadati</taxon>
        <taxon>Pseudomonadota</taxon>
        <taxon>Alphaproteobacteria</taxon>
        <taxon>Rhodospirillales</taxon>
        <taxon>Rhodospirillaceae</taxon>
        <taxon>Pararhodospirillum</taxon>
    </lineage>
</organism>
<keyword evidence="2" id="KW-0645">Protease</keyword>
<dbReference type="PANTHER" id="PTHR15462">
    <property type="entry name" value="SERINE PROTEASE"/>
    <property type="match status" value="1"/>
</dbReference>
<feature type="domain" description="Peptidase S1" evidence="3">
    <location>
        <begin position="63"/>
        <end position="316"/>
    </location>
</feature>
<keyword evidence="2" id="KW-0378">Hydrolase</keyword>
<evidence type="ECO:0000256" key="1">
    <source>
        <dbReference type="ARBA" id="ARBA00022729"/>
    </source>
</evidence>
<keyword evidence="1" id="KW-0732">Signal</keyword>
<dbReference type="RefSeq" id="WP_147162739.1">
    <property type="nucleotide sequence ID" value="NZ_BJZO01000014.1"/>
</dbReference>
<dbReference type="GO" id="GO:0004252">
    <property type="term" value="F:serine-type endopeptidase activity"/>
    <property type="evidence" value="ECO:0007669"/>
    <property type="project" value="InterPro"/>
</dbReference>
<dbReference type="Gene3D" id="2.40.10.10">
    <property type="entry name" value="Trypsin-like serine proteases"/>
    <property type="match status" value="2"/>
</dbReference>
<dbReference type="Pfam" id="PF00089">
    <property type="entry name" value="Trypsin"/>
    <property type="match status" value="1"/>
</dbReference>
<comment type="caution">
    <text evidence="4">The sequence shown here is derived from an EMBL/GenBank/DDBJ whole genome shotgun (WGS) entry which is preliminary data.</text>
</comment>
<dbReference type="InterPro" id="IPR033116">
    <property type="entry name" value="TRYPSIN_SER"/>
</dbReference>
<dbReference type="EMBL" id="BJZO01000014">
    <property type="protein sequence ID" value="GEO80687.1"/>
    <property type="molecule type" value="Genomic_DNA"/>
</dbReference>
<gene>
    <name evidence="4" type="ORF">ROR02_08180</name>
</gene>
<dbReference type="InterPro" id="IPR009003">
    <property type="entry name" value="Peptidase_S1_PA"/>
</dbReference>
<dbReference type="InterPro" id="IPR018114">
    <property type="entry name" value="TRYPSIN_HIS"/>
</dbReference>
<evidence type="ECO:0000313" key="4">
    <source>
        <dbReference type="EMBL" id="GEO80687.1"/>
    </source>
</evidence>
<accession>A0A512H5H7</accession>
<name>A0A512H5H7_9PROT</name>
<dbReference type="PROSITE" id="PS00134">
    <property type="entry name" value="TRYPSIN_HIS"/>
    <property type="match status" value="1"/>
</dbReference>
<dbReference type="PROSITE" id="PS50240">
    <property type="entry name" value="TRYPSIN_DOM"/>
    <property type="match status" value="1"/>
</dbReference>
<dbReference type="PROSITE" id="PS00135">
    <property type="entry name" value="TRYPSIN_SER"/>
    <property type="match status" value="1"/>
</dbReference>
<evidence type="ECO:0000259" key="3">
    <source>
        <dbReference type="PROSITE" id="PS50240"/>
    </source>
</evidence>
<keyword evidence="2" id="KW-0720">Serine protease</keyword>
<evidence type="ECO:0000313" key="5">
    <source>
        <dbReference type="Proteomes" id="UP000321567"/>
    </source>
</evidence>
<dbReference type="GO" id="GO:0006508">
    <property type="term" value="P:proteolysis"/>
    <property type="evidence" value="ECO:0007669"/>
    <property type="project" value="UniProtKB-KW"/>
</dbReference>
<dbReference type="SUPFAM" id="SSF50494">
    <property type="entry name" value="Trypsin-like serine proteases"/>
    <property type="match status" value="1"/>
</dbReference>
<keyword evidence="5" id="KW-1185">Reference proteome</keyword>
<dbReference type="InterPro" id="IPR050966">
    <property type="entry name" value="Glutamyl_endopeptidase"/>
</dbReference>
<evidence type="ECO:0000256" key="2">
    <source>
        <dbReference type="RuleBase" id="RU363034"/>
    </source>
</evidence>
<sequence>MRGGRRRFRRQRRAGFHLPVPGLLAMAVLGATVLPPEPAFAQTAAELPRESDDAMLHRLKPGLKGEDDRIGVDASTWPWVAVGRVNRSDGSFCTGTLVAPDKVVTAAHCLWNRRTQNWMPASGLTFVAGYQRGAWVEHAAVARAHPSPTYRPNPSGKTTQPALDWAVLDLAHPLDGSLGHFGTRPNPLRGLPLVQVGYSSDRRHVQTANIGCHLLGQDKSGTLLHDCDTVSGDSGSPLVIWDSDGPRIVAVHVGTVTTHSGSSLGVAAPIGSALPGPLAPARGTVPIDQGLVALLVGKLGYSGADAFHRAVRQAGPSGQPFTAEDLGLLLSGSAPPAGSAEVR</sequence>
<proteinExistence type="predicted"/>